<dbReference type="EMBL" id="SMKZ01000047">
    <property type="protein sequence ID" value="TDE00681.1"/>
    <property type="molecule type" value="Genomic_DNA"/>
</dbReference>
<feature type="transmembrane region" description="Helical" evidence="1">
    <location>
        <begin position="172"/>
        <end position="192"/>
    </location>
</feature>
<evidence type="ECO:0008006" key="4">
    <source>
        <dbReference type="Google" id="ProtNLM"/>
    </source>
</evidence>
<feature type="transmembrane region" description="Helical" evidence="1">
    <location>
        <begin position="145"/>
        <end position="165"/>
    </location>
</feature>
<keyword evidence="1" id="KW-1133">Transmembrane helix</keyword>
<dbReference type="AlphaFoldDB" id="A0A4R5CPH4"/>
<reference evidence="2 3" key="1">
    <citation type="submission" date="2019-03" db="EMBL/GenBank/DDBJ databases">
        <title>Draft genome sequences of novel Actinobacteria.</title>
        <authorList>
            <person name="Sahin N."/>
            <person name="Ay H."/>
            <person name="Saygin H."/>
        </authorList>
    </citation>
    <scope>NUCLEOTIDE SEQUENCE [LARGE SCALE GENOMIC DNA]</scope>
    <source>
        <strain evidence="2 3">5K138</strain>
    </source>
</reference>
<name>A0A4R5CPH4_9ACTN</name>
<keyword evidence="1" id="KW-0472">Membrane</keyword>
<organism evidence="2 3">
    <name type="scientific">Jiangella asiatica</name>
    <dbReference type="NCBI Taxonomy" id="2530372"/>
    <lineage>
        <taxon>Bacteria</taxon>
        <taxon>Bacillati</taxon>
        <taxon>Actinomycetota</taxon>
        <taxon>Actinomycetes</taxon>
        <taxon>Jiangellales</taxon>
        <taxon>Jiangellaceae</taxon>
        <taxon>Jiangella</taxon>
    </lineage>
</organism>
<keyword evidence="1" id="KW-0812">Transmembrane</keyword>
<dbReference type="InParanoid" id="A0A4R5CPH4"/>
<evidence type="ECO:0000313" key="2">
    <source>
        <dbReference type="EMBL" id="TDE00681.1"/>
    </source>
</evidence>
<feature type="transmembrane region" description="Helical" evidence="1">
    <location>
        <begin position="46"/>
        <end position="67"/>
    </location>
</feature>
<comment type="caution">
    <text evidence="2">The sequence shown here is derived from an EMBL/GenBank/DDBJ whole genome shotgun (WGS) entry which is preliminary data.</text>
</comment>
<dbReference type="Proteomes" id="UP000294739">
    <property type="component" value="Unassembled WGS sequence"/>
</dbReference>
<feature type="transmembrane region" description="Helical" evidence="1">
    <location>
        <begin position="120"/>
        <end position="139"/>
    </location>
</feature>
<dbReference type="RefSeq" id="WP_131899607.1">
    <property type="nucleotide sequence ID" value="NZ_SMKZ01000047.1"/>
</dbReference>
<sequence>MSEPARAARGSTRDRRREPHRITFDLLLAAFLATFVYSSLDLRPDSRLVPLIVGLPTLAAMLVRTVLDLRGTNPERGRAASRPDGLATASLADLTRAAREEVAADAELATGGQELRRQRVFALWGLAVVMVPVLATEYLQPIPGLRTYFVPAVVAGLLFIIRWVGMSWVKTVAITASISALMYLLLGVLLNVRL</sequence>
<proteinExistence type="predicted"/>
<keyword evidence="3" id="KW-1185">Reference proteome</keyword>
<gene>
    <name evidence="2" type="ORF">E1269_24785</name>
</gene>
<protein>
    <recommendedName>
        <fullName evidence="4">Tripartite tricarboxylate transporter TctB family protein</fullName>
    </recommendedName>
</protein>
<feature type="transmembrane region" description="Helical" evidence="1">
    <location>
        <begin position="21"/>
        <end position="40"/>
    </location>
</feature>
<evidence type="ECO:0000313" key="3">
    <source>
        <dbReference type="Proteomes" id="UP000294739"/>
    </source>
</evidence>
<accession>A0A4R5CPH4</accession>
<evidence type="ECO:0000256" key="1">
    <source>
        <dbReference type="SAM" id="Phobius"/>
    </source>
</evidence>